<feature type="transmembrane region" description="Helical" evidence="1">
    <location>
        <begin position="76"/>
        <end position="95"/>
    </location>
</feature>
<evidence type="ECO:0008006" key="4">
    <source>
        <dbReference type="Google" id="ProtNLM"/>
    </source>
</evidence>
<dbReference type="OrthoDB" id="5196235at2"/>
<dbReference type="AlphaFoldDB" id="A0A372JJ84"/>
<gene>
    <name evidence="2" type="ORF">DZF91_19035</name>
</gene>
<feature type="transmembrane region" description="Helical" evidence="1">
    <location>
        <begin position="203"/>
        <end position="222"/>
    </location>
</feature>
<dbReference type="EMBL" id="QURH01000310">
    <property type="protein sequence ID" value="RFU40082.1"/>
    <property type="molecule type" value="Genomic_DNA"/>
</dbReference>
<comment type="caution">
    <text evidence="2">The sequence shown here is derived from an EMBL/GenBank/DDBJ whole genome shotgun (WGS) entry which is preliminary data.</text>
</comment>
<feature type="transmembrane region" description="Helical" evidence="1">
    <location>
        <begin position="511"/>
        <end position="531"/>
    </location>
</feature>
<feature type="transmembrane region" description="Helical" evidence="1">
    <location>
        <begin position="384"/>
        <end position="405"/>
    </location>
</feature>
<accession>A0A372JJ84</accession>
<feature type="transmembrane region" description="Helical" evidence="1">
    <location>
        <begin position="266"/>
        <end position="282"/>
    </location>
</feature>
<keyword evidence="3" id="KW-1185">Reference proteome</keyword>
<protein>
    <recommendedName>
        <fullName evidence="4">Glycosyltransferase RgtA/B/C/D-like domain-containing protein</fullName>
    </recommendedName>
</protein>
<feature type="transmembrane region" description="Helical" evidence="1">
    <location>
        <begin position="12"/>
        <end position="30"/>
    </location>
</feature>
<feature type="transmembrane region" description="Helical" evidence="1">
    <location>
        <begin position="342"/>
        <end position="363"/>
    </location>
</feature>
<keyword evidence="1" id="KW-1133">Transmembrane helix</keyword>
<sequence>MSAGRLLARITVAPALLLVAWLTVSAPLLLGGVLDLGPAFALFVPVAAVVLWLGLRDAPREGGEPPPGPIGSVPRWSSLGVLAVAAAFLAVQVAMCSEQIIVRRDPASYVQFALWLNDHGSLPIPQDRAAFGGGDRAIGFGSLAFYQVGDDIDPQFMAGLPLVLSFGGWVGGVRAMLLMAPLLGAAAVLAFGGLVARLVGPRWAPAGALLLALTLPMIWVSRSTYSELPAMVLLFGGLAMLYDVRAQAVDEPRRPGRYWRLMPSSARAKAFLAGGMLGLIVLVRIDGLRDVLPVVVFTGLLIARRRRTGLPLALGLTAGVALGLTEGFLLSRPYLVYLRGSLVPLLALTVVLVALTAVMVVLLRWERTGPRLRALAAATARGPVPELAAWLTLAVVALLLARPWYQTVRRVPGNPDDAQNAHFIEEVQRINHLPLDGTRQYSELSMHWVVWYIGVPALLAAAFGAALLVRRLLRRRTPEWLLPYGVVVWTTVLVLYRPGITPDHPWAARRLIAVVIPGLLLLAVWAAAWLVRRIRRTGYGRRPTAVAALLSCAVLGVPIGLSSAPFMMVRTHQHEVAAVRDLCARIGPGRSVVILDQNYADQFLQVIRSMCGLPSARISQDATPADVWRVTGKVFDAGRVPVLMGASAGEVAPYGQPVHAMTLRTRQDERTLVKPPKGTWTLNLDVWITEPLRP</sequence>
<feature type="transmembrane region" description="Helical" evidence="1">
    <location>
        <begin position="543"/>
        <end position="561"/>
    </location>
</feature>
<feature type="transmembrane region" description="Helical" evidence="1">
    <location>
        <begin position="310"/>
        <end position="330"/>
    </location>
</feature>
<keyword evidence="1" id="KW-0812">Transmembrane</keyword>
<dbReference type="RefSeq" id="WP_117358804.1">
    <property type="nucleotide sequence ID" value="NZ_QURH01000310.1"/>
</dbReference>
<reference evidence="2 3" key="1">
    <citation type="submission" date="2018-08" db="EMBL/GenBank/DDBJ databases">
        <title>Actinomadura jelena sp. nov., a novel Actinomycete isolated from soil in Chad.</title>
        <authorList>
            <person name="Shi L."/>
        </authorList>
    </citation>
    <scope>NUCLEOTIDE SEQUENCE [LARGE SCALE GENOMIC DNA]</scope>
    <source>
        <strain evidence="2 3">NEAU-G17</strain>
    </source>
</reference>
<evidence type="ECO:0000256" key="1">
    <source>
        <dbReference type="SAM" id="Phobius"/>
    </source>
</evidence>
<evidence type="ECO:0000313" key="3">
    <source>
        <dbReference type="Proteomes" id="UP000261811"/>
    </source>
</evidence>
<organism evidence="2 3">
    <name type="scientific">Actinomadura logoneensis</name>
    <dbReference type="NCBI Taxonomy" id="2293572"/>
    <lineage>
        <taxon>Bacteria</taxon>
        <taxon>Bacillati</taxon>
        <taxon>Actinomycetota</taxon>
        <taxon>Actinomycetes</taxon>
        <taxon>Streptosporangiales</taxon>
        <taxon>Thermomonosporaceae</taxon>
        <taxon>Actinomadura</taxon>
    </lineage>
</organism>
<feature type="transmembrane region" description="Helical" evidence="1">
    <location>
        <begin position="36"/>
        <end position="55"/>
    </location>
</feature>
<keyword evidence="1" id="KW-0472">Membrane</keyword>
<dbReference type="Proteomes" id="UP000261811">
    <property type="component" value="Unassembled WGS sequence"/>
</dbReference>
<proteinExistence type="predicted"/>
<feature type="transmembrane region" description="Helical" evidence="1">
    <location>
        <begin position="449"/>
        <end position="469"/>
    </location>
</feature>
<feature type="transmembrane region" description="Helical" evidence="1">
    <location>
        <begin position="175"/>
        <end position="196"/>
    </location>
</feature>
<evidence type="ECO:0000313" key="2">
    <source>
        <dbReference type="EMBL" id="RFU40082.1"/>
    </source>
</evidence>
<name>A0A372JJ84_9ACTN</name>
<feature type="transmembrane region" description="Helical" evidence="1">
    <location>
        <begin position="481"/>
        <end position="499"/>
    </location>
</feature>